<organism evidence="1 2">
    <name type="scientific">Chironomus riparius</name>
    <dbReference type="NCBI Taxonomy" id="315576"/>
    <lineage>
        <taxon>Eukaryota</taxon>
        <taxon>Metazoa</taxon>
        <taxon>Ecdysozoa</taxon>
        <taxon>Arthropoda</taxon>
        <taxon>Hexapoda</taxon>
        <taxon>Insecta</taxon>
        <taxon>Pterygota</taxon>
        <taxon>Neoptera</taxon>
        <taxon>Endopterygota</taxon>
        <taxon>Diptera</taxon>
        <taxon>Nematocera</taxon>
        <taxon>Chironomoidea</taxon>
        <taxon>Chironomidae</taxon>
        <taxon>Chironominae</taxon>
        <taxon>Chironomus</taxon>
    </lineage>
</organism>
<protein>
    <submittedName>
        <fullName evidence="1">Uncharacterized protein</fullName>
    </submittedName>
</protein>
<reference evidence="1" key="1">
    <citation type="submission" date="2022-01" db="EMBL/GenBank/DDBJ databases">
        <authorList>
            <person name="King R."/>
        </authorList>
    </citation>
    <scope>NUCLEOTIDE SEQUENCE</scope>
</reference>
<dbReference type="Proteomes" id="UP001153620">
    <property type="component" value="Chromosome 2"/>
</dbReference>
<reference evidence="1" key="2">
    <citation type="submission" date="2022-10" db="EMBL/GenBank/DDBJ databases">
        <authorList>
            <consortium name="ENA_rothamsted_submissions"/>
            <consortium name="culmorum"/>
            <person name="King R."/>
        </authorList>
    </citation>
    <scope>NUCLEOTIDE SEQUENCE</scope>
</reference>
<dbReference type="AlphaFoldDB" id="A0A9N9WTQ9"/>
<accession>A0A9N9WTQ9</accession>
<evidence type="ECO:0000313" key="1">
    <source>
        <dbReference type="EMBL" id="CAG9803766.1"/>
    </source>
</evidence>
<evidence type="ECO:0000313" key="2">
    <source>
        <dbReference type="Proteomes" id="UP001153620"/>
    </source>
</evidence>
<sequence length="53" mass="6229">MNFYKRLLSNPSRMRTLRWAGHVFRRPQDPPVLNVTVAVFIDCKTSRGRPKNT</sequence>
<name>A0A9N9WTQ9_9DIPT</name>
<dbReference type="EMBL" id="OU895878">
    <property type="protein sequence ID" value="CAG9803766.1"/>
    <property type="molecule type" value="Genomic_DNA"/>
</dbReference>
<keyword evidence="2" id="KW-1185">Reference proteome</keyword>
<gene>
    <name evidence="1" type="ORF">CHIRRI_LOCUS6662</name>
</gene>
<proteinExistence type="predicted"/>